<sequence>MNLDLREYSVRTDLAVESKEIAENVHGKPLSGLNEQIEEQDGIKITRLDVTTPAVSEQIGKIMGHYITIEVPGLRTQDSDLQERVSAAFSKEFGLFLQKIGIQSAAKVLIVGLGNWNVTPDALGPLVVENVLVTRHYFELAPDQVSPGYREVSAIAPGVLGITGIESSEVVQGIVERTKPDLIIAIDALASRSLERVNTTIQIADIGIHPGSGIGNKRRGLTKEILGIPCIAIGVPTVCYASTIVNNVFDLMKSHFNEEIGSEENVQTKQIMGLLNDLSEGERLGLVKEVLEPLGHDLIVTPKEIDEFIEDIANVIASGLNLALHDAVDPDNVASYTH</sequence>
<dbReference type="STRING" id="670482.SAMN04488542_102198"/>
<proteinExistence type="inferred from homology"/>
<dbReference type="InterPro" id="IPR023430">
    <property type="entry name" value="Pept_HybD-like_dom_sf"/>
</dbReference>
<feature type="chain" id="PRO_5023319702" description="Germination protease" evidence="4">
    <location>
        <begin position="14"/>
        <end position="338"/>
    </location>
</feature>
<dbReference type="GO" id="GO:0009847">
    <property type="term" value="P:spore germination"/>
    <property type="evidence" value="ECO:0007669"/>
    <property type="project" value="UniProtKB-UniRule"/>
</dbReference>
<protein>
    <recommendedName>
        <fullName evidence="4">Germination protease</fullName>
        <ecNumber evidence="4">3.4.24.78</ecNumber>
    </recommendedName>
    <alternativeName>
        <fullName evidence="4">GPR endopeptidase</fullName>
    </alternativeName>
    <alternativeName>
        <fullName evidence="4">Germination proteinase</fullName>
    </alternativeName>
    <alternativeName>
        <fullName evidence="4">Spore protease</fullName>
    </alternativeName>
</protein>
<keyword evidence="2 4" id="KW-0378">Hydrolase</keyword>
<dbReference type="RefSeq" id="WP_091226745.1">
    <property type="nucleotide sequence ID" value="NZ_FNBG01000002.1"/>
</dbReference>
<dbReference type="OrthoDB" id="9777293at2"/>
<name>A0A1G7FY47_9BACL</name>
<feature type="propeptide" id="PRO_5011801202" evidence="4">
    <location>
        <begin position="1"/>
        <end position="13"/>
    </location>
</feature>
<evidence type="ECO:0000256" key="4">
    <source>
        <dbReference type="HAMAP-Rule" id="MF_00626"/>
    </source>
</evidence>
<reference evidence="5 6" key="1">
    <citation type="submission" date="2016-10" db="EMBL/GenBank/DDBJ databases">
        <authorList>
            <person name="de Groot N.N."/>
        </authorList>
    </citation>
    <scope>NUCLEOTIDE SEQUENCE [LARGE SCALE GENOMIC DNA]</scope>
    <source>
        <strain evidence="5 6">DSM 28129</strain>
    </source>
</reference>
<evidence type="ECO:0000313" key="6">
    <source>
        <dbReference type="Proteomes" id="UP000198972"/>
    </source>
</evidence>
<accession>A0A1G7FY47</accession>
<dbReference type="PIRSF" id="PIRSF019549">
    <property type="entry name" value="Peptidase_A25"/>
    <property type="match status" value="1"/>
</dbReference>
<keyword evidence="3 4" id="KW-0865">Zymogen</keyword>
<dbReference type="EC" id="3.4.24.78" evidence="4"/>
<dbReference type="SUPFAM" id="SSF53163">
    <property type="entry name" value="HybD-like"/>
    <property type="match status" value="1"/>
</dbReference>
<evidence type="ECO:0000256" key="1">
    <source>
        <dbReference type="ARBA" id="ARBA00022670"/>
    </source>
</evidence>
<evidence type="ECO:0000256" key="3">
    <source>
        <dbReference type="ARBA" id="ARBA00023145"/>
    </source>
</evidence>
<gene>
    <name evidence="4" type="primary">gpr</name>
    <name evidence="5" type="ORF">SAMN04488542_102198</name>
</gene>
<dbReference type="EMBL" id="FNBG01000002">
    <property type="protein sequence ID" value="SDE80685.1"/>
    <property type="molecule type" value="Genomic_DNA"/>
</dbReference>
<evidence type="ECO:0000313" key="5">
    <source>
        <dbReference type="EMBL" id="SDE80685.1"/>
    </source>
</evidence>
<dbReference type="Pfam" id="PF03418">
    <property type="entry name" value="Peptidase_A25"/>
    <property type="match status" value="1"/>
</dbReference>
<dbReference type="GO" id="GO:0004222">
    <property type="term" value="F:metalloendopeptidase activity"/>
    <property type="evidence" value="ECO:0007669"/>
    <property type="project" value="UniProtKB-UniRule"/>
</dbReference>
<organism evidence="5 6">
    <name type="scientific">Fontibacillus panacisegetis</name>
    <dbReference type="NCBI Taxonomy" id="670482"/>
    <lineage>
        <taxon>Bacteria</taxon>
        <taxon>Bacillati</taxon>
        <taxon>Bacillota</taxon>
        <taxon>Bacilli</taxon>
        <taxon>Bacillales</taxon>
        <taxon>Paenibacillaceae</taxon>
        <taxon>Fontibacillus</taxon>
    </lineage>
</organism>
<evidence type="ECO:0000256" key="2">
    <source>
        <dbReference type="ARBA" id="ARBA00022801"/>
    </source>
</evidence>
<comment type="catalytic activity">
    <reaction evidence="4">
        <text>Endopeptidase action with P4 Glu or Asp, P1 preferably Glu &gt; Asp, P1' hydrophobic and P2' Ala.</text>
        <dbReference type="EC" id="3.4.24.78"/>
    </reaction>
</comment>
<dbReference type="Gene3D" id="3.40.50.1450">
    <property type="entry name" value="HybD-like"/>
    <property type="match status" value="1"/>
</dbReference>
<dbReference type="GO" id="GO:0006508">
    <property type="term" value="P:proteolysis"/>
    <property type="evidence" value="ECO:0007669"/>
    <property type="project" value="UniProtKB-UniRule"/>
</dbReference>
<comment type="function">
    <text evidence="4">Initiates the rapid degradation of small, acid-soluble proteins during spore germination.</text>
</comment>
<dbReference type="Proteomes" id="UP000198972">
    <property type="component" value="Unassembled WGS sequence"/>
</dbReference>
<dbReference type="AlphaFoldDB" id="A0A1G7FY47"/>
<comment type="subunit">
    <text evidence="4">Homotetramer.</text>
</comment>
<keyword evidence="6" id="KW-1185">Reference proteome</keyword>
<comment type="similarity">
    <text evidence="4">Belongs to the peptidase A25 family.</text>
</comment>
<dbReference type="NCBIfam" id="TIGR01441">
    <property type="entry name" value="GPR"/>
    <property type="match status" value="1"/>
</dbReference>
<comment type="PTM">
    <text evidence="4">Autoproteolytically processed. The inactive tetrameric zymogen termed p46 autoprocesses to a smaller form termed p41, which is active only during spore germination.</text>
</comment>
<dbReference type="HAMAP" id="MF_00626">
    <property type="entry name" value="Germination_prot"/>
    <property type="match status" value="1"/>
</dbReference>
<dbReference type="InterPro" id="IPR005080">
    <property type="entry name" value="Peptidase_A25"/>
</dbReference>
<keyword evidence="1 4" id="KW-0645">Protease</keyword>